<evidence type="ECO:0000313" key="2">
    <source>
        <dbReference type="EMBL" id="GAA1954515.1"/>
    </source>
</evidence>
<accession>A0ABP5C1M8</accession>
<comment type="caution">
    <text evidence="2">The sequence shown here is derived from an EMBL/GenBank/DDBJ whole genome shotgun (WGS) entry which is preliminary data.</text>
</comment>
<dbReference type="RefSeq" id="WP_344655482.1">
    <property type="nucleotide sequence ID" value="NZ_BAAAQM010000003.1"/>
</dbReference>
<feature type="transmembrane region" description="Helical" evidence="1">
    <location>
        <begin position="261"/>
        <end position="284"/>
    </location>
</feature>
<feature type="transmembrane region" description="Helical" evidence="1">
    <location>
        <begin position="158"/>
        <end position="182"/>
    </location>
</feature>
<name>A0ABP5C1M8_9ACTN</name>
<keyword evidence="1" id="KW-1133">Transmembrane helix</keyword>
<dbReference type="Pfam" id="PF04332">
    <property type="entry name" value="DUF475"/>
    <property type="match status" value="1"/>
</dbReference>
<keyword evidence="1" id="KW-0812">Transmembrane</keyword>
<sequence length="356" mass="38496">MRGRDFRLAYGATLLGLVFALWLGGVRSATVVAMLAVLEVALSFDNAVVNATVLRRFDERWQRLFLTVGILIAVFGMRLLIPLVVLVAATRQNPFHVLSSSVKDPNGYSHEILNVQPLIAAFGGVFLLMIFMDFFLSDHDQIWLPFFERRLAAFGERFKPLALEAFQVVGVVLFLGVAALTFGKEHQLGVPTAGVIGLVTYFTIKRLSDSAADKSESLAAAGSDTPPQGRQALMLFLYLEVLDASFSFDSVMGGFSVTVDIALFTIGLGIGAAYVRSLTVFLVRKKALDKYVYLEHGAYYSIGILAVLLLVEIGKDVPDWVASIAGTSMIVAAFVHSVVKARGESSAGADLPAAHS</sequence>
<dbReference type="Proteomes" id="UP001499854">
    <property type="component" value="Unassembled WGS sequence"/>
</dbReference>
<feature type="transmembrane region" description="Helical" evidence="1">
    <location>
        <begin position="118"/>
        <end position="137"/>
    </location>
</feature>
<keyword evidence="1" id="KW-0472">Membrane</keyword>
<feature type="transmembrane region" description="Helical" evidence="1">
    <location>
        <begin position="31"/>
        <end position="53"/>
    </location>
</feature>
<dbReference type="PANTHER" id="PTHR30238">
    <property type="entry name" value="MEMBRANE BOUND PREDICTED REDOX MODULATOR"/>
    <property type="match status" value="1"/>
</dbReference>
<dbReference type="PANTHER" id="PTHR30238:SF4">
    <property type="entry name" value="SLL1022 PROTEIN"/>
    <property type="match status" value="1"/>
</dbReference>
<feature type="transmembrane region" description="Helical" evidence="1">
    <location>
        <begin position="296"/>
        <end position="314"/>
    </location>
</feature>
<evidence type="ECO:0000313" key="3">
    <source>
        <dbReference type="Proteomes" id="UP001499854"/>
    </source>
</evidence>
<dbReference type="InterPro" id="IPR007427">
    <property type="entry name" value="DUF475"/>
</dbReference>
<feature type="transmembrane region" description="Helical" evidence="1">
    <location>
        <begin position="320"/>
        <end position="339"/>
    </location>
</feature>
<dbReference type="EMBL" id="BAAAQM010000003">
    <property type="protein sequence ID" value="GAA1954515.1"/>
    <property type="molecule type" value="Genomic_DNA"/>
</dbReference>
<feature type="transmembrane region" description="Helical" evidence="1">
    <location>
        <begin position="7"/>
        <end position="25"/>
    </location>
</feature>
<organism evidence="2 3">
    <name type="scientific">Catenulispora subtropica</name>
    <dbReference type="NCBI Taxonomy" id="450798"/>
    <lineage>
        <taxon>Bacteria</taxon>
        <taxon>Bacillati</taxon>
        <taxon>Actinomycetota</taxon>
        <taxon>Actinomycetes</taxon>
        <taxon>Catenulisporales</taxon>
        <taxon>Catenulisporaceae</taxon>
        <taxon>Catenulispora</taxon>
    </lineage>
</organism>
<gene>
    <name evidence="2" type="ORF">GCM10009838_07480</name>
</gene>
<keyword evidence="3" id="KW-1185">Reference proteome</keyword>
<dbReference type="NCBIfam" id="NF010619">
    <property type="entry name" value="PRK14013.2-5"/>
    <property type="match status" value="1"/>
</dbReference>
<protein>
    <submittedName>
        <fullName evidence="2">DUF475 domain-containing protein</fullName>
    </submittedName>
</protein>
<feature type="transmembrane region" description="Helical" evidence="1">
    <location>
        <begin position="65"/>
        <end position="89"/>
    </location>
</feature>
<proteinExistence type="predicted"/>
<reference evidence="3" key="1">
    <citation type="journal article" date="2019" name="Int. J. Syst. Evol. Microbiol.">
        <title>The Global Catalogue of Microorganisms (GCM) 10K type strain sequencing project: providing services to taxonomists for standard genome sequencing and annotation.</title>
        <authorList>
            <consortium name="The Broad Institute Genomics Platform"/>
            <consortium name="The Broad Institute Genome Sequencing Center for Infectious Disease"/>
            <person name="Wu L."/>
            <person name="Ma J."/>
        </authorList>
    </citation>
    <scope>NUCLEOTIDE SEQUENCE [LARGE SCALE GENOMIC DNA]</scope>
    <source>
        <strain evidence="3">JCM 16013</strain>
    </source>
</reference>
<evidence type="ECO:0000256" key="1">
    <source>
        <dbReference type="SAM" id="Phobius"/>
    </source>
</evidence>